<evidence type="ECO:0000256" key="2">
    <source>
        <dbReference type="SAM" id="SignalP"/>
    </source>
</evidence>
<feature type="chain" id="PRO_5045438804" evidence="2">
    <location>
        <begin position="19"/>
        <end position="260"/>
    </location>
</feature>
<reference evidence="3 4" key="1">
    <citation type="submission" date="2023-04" db="EMBL/GenBank/DDBJ databases">
        <title>Marinobulbifer ophiurae gen. nov., sp. Nov., isolate from tissue of brittle star Ophioplocus japonicus.</title>
        <authorList>
            <person name="Kawano K."/>
            <person name="Sawayama S."/>
            <person name="Nakagawa S."/>
        </authorList>
    </citation>
    <scope>NUCLEOTIDE SEQUENCE [LARGE SCALE GENOMIC DNA]</scope>
    <source>
        <strain evidence="3 4">NKW57</strain>
    </source>
</reference>
<feature type="region of interest" description="Disordered" evidence="1">
    <location>
        <begin position="31"/>
        <end position="50"/>
    </location>
</feature>
<accession>A0ABQ6M0U2</accession>
<dbReference type="RefSeq" id="WP_285764525.1">
    <property type="nucleotide sequence ID" value="NZ_BSYJ01000004.1"/>
</dbReference>
<dbReference type="Proteomes" id="UP001224392">
    <property type="component" value="Unassembled WGS sequence"/>
</dbReference>
<organism evidence="3 4">
    <name type="scientific">Biformimicrobium ophioploci</name>
    <dbReference type="NCBI Taxonomy" id="3036711"/>
    <lineage>
        <taxon>Bacteria</taxon>
        <taxon>Pseudomonadati</taxon>
        <taxon>Pseudomonadota</taxon>
        <taxon>Gammaproteobacteria</taxon>
        <taxon>Cellvibrionales</taxon>
        <taxon>Microbulbiferaceae</taxon>
        <taxon>Biformimicrobium</taxon>
    </lineage>
</organism>
<evidence type="ECO:0000256" key="1">
    <source>
        <dbReference type="SAM" id="MobiDB-lite"/>
    </source>
</evidence>
<keyword evidence="2" id="KW-0732">Signal</keyword>
<evidence type="ECO:0000313" key="3">
    <source>
        <dbReference type="EMBL" id="GMG87912.1"/>
    </source>
</evidence>
<protein>
    <submittedName>
        <fullName evidence="3">Uncharacterized protein</fullName>
    </submittedName>
</protein>
<evidence type="ECO:0000313" key="4">
    <source>
        <dbReference type="Proteomes" id="UP001224392"/>
    </source>
</evidence>
<name>A0ABQ6M0U2_9GAMM</name>
<feature type="signal peptide" evidence="2">
    <location>
        <begin position="1"/>
        <end position="18"/>
    </location>
</feature>
<keyword evidence="4" id="KW-1185">Reference proteome</keyword>
<dbReference type="EMBL" id="BSYJ01000004">
    <property type="protein sequence ID" value="GMG87912.1"/>
    <property type="molecule type" value="Genomic_DNA"/>
</dbReference>
<proteinExistence type="predicted"/>
<gene>
    <name evidence="3" type="ORF">MNKW57_22330</name>
</gene>
<sequence length="260" mass="27736">MKRSMVALVALASLVGTAVWLSDSGSIESTSERKLGAAPSVPDASVRERQGPEAAVTEASALASVDEEMAVQQQKAVFEIRALLSCHETDSCPRDDSDPRASFFLLGEMLVQKVRDFESAFAGTPGFDAQVAGLIDTLLAHENGHVQAEAVNLMSRQPPSTQSARALLSALQGTPDGKLLVKSLPELARYPELESETRALFEHTLRLGSFSASRALAQNLGPYLNEGNVGFYSGLASELPGQAAKTRFLKATLEAYGRSQ</sequence>
<comment type="caution">
    <text evidence="3">The sequence shown here is derived from an EMBL/GenBank/DDBJ whole genome shotgun (WGS) entry which is preliminary data.</text>
</comment>